<dbReference type="Proteomes" id="UP000078046">
    <property type="component" value="Unassembled WGS sequence"/>
</dbReference>
<keyword evidence="2" id="KW-1133">Transmembrane helix</keyword>
<dbReference type="OrthoDB" id="347244at2759"/>
<evidence type="ECO:0000256" key="2">
    <source>
        <dbReference type="SAM" id="Phobius"/>
    </source>
</evidence>
<proteinExistence type="predicted"/>
<evidence type="ECO:0000313" key="4">
    <source>
        <dbReference type="Proteomes" id="UP000078046"/>
    </source>
</evidence>
<sequence>MKSEQKKESESVDSISNVENISSKCSSNNSKISSQSGKTRDMEKCLDKIEQTSSLVLNIDDFLKDVVIDKQKNTDSESILNIPDVDQEIIQIPNDYIISFEKSAFEQKIMVGKIRSRDLEAKRRKIEKTKTQYFDQEAEITRKNKLQLYMDEKLAKDRFKKFYKMKMKSLNSYEKHIIKTEKESVDNIRNEFIRSEHQLIQCLENRKGFVKTYYGDLQIPATLTSAKLFISNFLRRYRVDWKNSPQPVEIKLVSLRGLRDKSPAGEYILTCSIYDRLGGEKLRWSNLKGQLWHTSSKFNDTLFTVLPSKNELNPTTVLIFELWLLKGNILPNDRVIGWSCFPVCDHFFNIVHGKYKCLFLRGCYDARIDKYSTCFNKISQDLDHWLCNFYIDIKKLPRYMIGHKEFEMEISITSPLLGYPYRRVIDTHNSDKEDYYKNKNDTKQNFNENINDYKINQSYNEEEEKTITNLNQFNRNFSTIISYENDYKNYDHENNDSTTRKIRMLALQEENTMREVENYPGMYYKKYYKEYESHTNKKLYSILPSDSSKIQDTLEKANFINNWSNDEDEFKKVKLEELEMHKFSVKECIEETVEHRKLNWNRLKYIQNVALGEFGFRNWSTVEFWQNIFFLIAIFFLKSYIHYTFQWLFLQFLEIPINKFELLIGSGILNYQQSILSPINLIFFILVGPMSILMVFLILVGFSVLLQVIAGFIPNIGSKFILIFGFHAFFDPLTICIDDLARLRFYRIPTQHIADCVKLYWYYEISENAGIYGIVLILLLYALFMFLSLTLLYIYFLRLHNNGRLIDLYQRLNCSNDMFCVPNDTEISINQLQTIIRESDNWRGEDGDRRKVIIIDYYWKYENESEDATNENDSIAVNEEITTHVSIYTIRMDGHRDLYRQFLRSPDGAISEPPKEENVRNQRIFSRISQDLGTTSLSKLKQKKSEILTPIQENSTNKNFKKIEPENRYVERESSESIQDSNSTIISILEDSETKSLRKRSKNI</sequence>
<protein>
    <submittedName>
        <fullName evidence="3">Uncharacterized protein</fullName>
    </submittedName>
</protein>
<feature type="compositionally biased region" description="Basic and acidic residues" evidence="1">
    <location>
        <begin position="1"/>
        <end position="10"/>
    </location>
</feature>
<feature type="region of interest" description="Disordered" evidence="1">
    <location>
        <begin position="1"/>
        <end position="40"/>
    </location>
</feature>
<dbReference type="AlphaFoldDB" id="A0A177B1X0"/>
<dbReference type="PANTHER" id="PTHR33862:SF3">
    <property type="entry name" value="OROFACIAL CLEFT 1 CANDIDATE GENE 1 PROTEIN"/>
    <property type="match status" value="1"/>
</dbReference>
<feature type="transmembrane region" description="Helical" evidence="2">
    <location>
        <begin position="628"/>
        <end position="650"/>
    </location>
</feature>
<dbReference type="PANTHER" id="PTHR33862">
    <property type="entry name" value="OROFACIAL CLEFT 1 CANDIDATE GENE 1 PROTEIN"/>
    <property type="match status" value="1"/>
</dbReference>
<keyword evidence="4" id="KW-1185">Reference proteome</keyword>
<keyword evidence="2" id="KW-0812">Transmembrane</keyword>
<organism evidence="3 4">
    <name type="scientific">Intoshia linei</name>
    <dbReference type="NCBI Taxonomy" id="1819745"/>
    <lineage>
        <taxon>Eukaryota</taxon>
        <taxon>Metazoa</taxon>
        <taxon>Spiralia</taxon>
        <taxon>Lophotrochozoa</taxon>
        <taxon>Mesozoa</taxon>
        <taxon>Orthonectida</taxon>
        <taxon>Rhopaluridae</taxon>
        <taxon>Intoshia</taxon>
    </lineage>
</organism>
<comment type="caution">
    <text evidence="3">The sequence shown here is derived from an EMBL/GenBank/DDBJ whole genome shotgun (WGS) entry which is preliminary data.</text>
</comment>
<keyword evidence="2" id="KW-0472">Membrane</keyword>
<gene>
    <name evidence="3" type="ORF">A3Q56_04028</name>
</gene>
<dbReference type="InterPro" id="IPR031390">
    <property type="entry name" value="OFCC1"/>
</dbReference>
<evidence type="ECO:0000256" key="1">
    <source>
        <dbReference type="SAM" id="MobiDB-lite"/>
    </source>
</evidence>
<reference evidence="3 4" key="1">
    <citation type="submission" date="2016-04" db="EMBL/GenBank/DDBJ databases">
        <title>The genome of Intoshia linei affirms orthonectids as highly simplified spiralians.</title>
        <authorList>
            <person name="Mikhailov K.V."/>
            <person name="Slusarev G.S."/>
            <person name="Nikitin M.A."/>
            <person name="Logacheva M.D."/>
            <person name="Penin A."/>
            <person name="Aleoshin V."/>
            <person name="Panchin Y.V."/>
        </authorList>
    </citation>
    <scope>NUCLEOTIDE SEQUENCE [LARGE SCALE GENOMIC DNA]</scope>
    <source>
        <strain evidence="3">Intl2013</strain>
        <tissue evidence="3">Whole animal</tissue>
    </source>
</reference>
<feature type="transmembrane region" description="Helical" evidence="2">
    <location>
        <begin position="769"/>
        <end position="796"/>
    </location>
</feature>
<accession>A0A177B1X0</accession>
<dbReference type="EMBL" id="LWCA01000488">
    <property type="protein sequence ID" value="OAF68226.1"/>
    <property type="molecule type" value="Genomic_DNA"/>
</dbReference>
<evidence type="ECO:0000313" key="3">
    <source>
        <dbReference type="EMBL" id="OAF68226.1"/>
    </source>
</evidence>
<name>A0A177B1X0_9BILA</name>
<feature type="compositionally biased region" description="Low complexity" evidence="1">
    <location>
        <begin position="20"/>
        <end position="36"/>
    </location>
</feature>